<evidence type="ECO:0000313" key="4">
    <source>
        <dbReference type="Proteomes" id="UP000292424"/>
    </source>
</evidence>
<dbReference type="PANTHER" id="PTHR33515">
    <property type="entry name" value="RIBOSOME-BINDING FACTOR A, CHLOROPLASTIC-RELATED"/>
    <property type="match status" value="1"/>
</dbReference>
<dbReference type="GO" id="GO:0005829">
    <property type="term" value="C:cytosol"/>
    <property type="evidence" value="ECO:0007669"/>
    <property type="project" value="TreeGrafter"/>
</dbReference>
<accession>A0A5P2G265</accession>
<dbReference type="PANTHER" id="PTHR33515:SF1">
    <property type="entry name" value="RIBOSOME-BINDING FACTOR A, CHLOROPLASTIC-RELATED"/>
    <property type="match status" value="1"/>
</dbReference>
<dbReference type="AlphaFoldDB" id="A0A5P2G265"/>
<dbReference type="SUPFAM" id="SSF89919">
    <property type="entry name" value="Ribosome-binding factor A, RbfA"/>
    <property type="match status" value="1"/>
</dbReference>
<dbReference type="Gene3D" id="3.30.300.20">
    <property type="match status" value="1"/>
</dbReference>
<evidence type="ECO:0000256" key="1">
    <source>
        <dbReference type="ARBA" id="ARBA00022517"/>
    </source>
</evidence>
<dbReference type="InterPro" id="IPR023799">
    <property type="entry name" value="RbfA_dom_sf"/>
</dbReference>
<dbReference type="NCBIfam" id="TIGR00082">
    <property type="entry name" value="rbfA"/>
    <property type="match status" value="1"/>
</dbReference>
<dbReference type="RefSeq" id="WP_131330498.1">
    <property type="nucleotide sequence ID" value="NZ_CP044016.1"/>
</dbReference>
<keyword evidence="1 2" id="KW-0690">Ribosome biogenesis</keyword>
<keyword evidence="4" id="KW-1185">Reference proteome</keyword>
<dbReference type="EMBL" id="CP044016">
    <property type="protein sequence ID" value="QES89555.1"/>
    <property type="molecule type" value="Genomic_DNA"/>
</dbReference>
<name>A0A5P2G265_9BACT</name>
<comment type="subcellular location">
    <subcellularLocation>
        <location evidence="2">Cytoplasm</location>
    </subcellularLocation>
</comment>
<organism evidence="3 4">
    <name type="scientific">Rhizosphaericola mali</name>
    <dbReference type="NCBI Taxonomy" id="2545455"/>
    <lineage>
        <taxon>Bacteria</taxon>
        <taxon>Pseudomonadati</taxon>
        <taxon>Bacteroidota</taxon>
        <taxon>Chitinophagia</taxon>
        <taxon>Chitinophagales</taxon>
        <taxon>Chitinophagaceae</taxon>
        <taxon>Rhizosphaericola</taxon>
    </lineage>
</organism>
<sequence length="127" mass="15046">MEEGKRQRQVASVIKEYVNEIFQHLGLSMYEGGLISISDVKVTPDLLEARIYVSFFKIENKAAALKKVEDRAWEIKKLLSEKMRHQLRRIPVIHYYEDDTLDNVFRMEDLFEQIKKEDDNIKNQDNA</sequence>
<keyword evidence="2" id="KW-0963">Cytoplasm</keyword>
<dbReference type="KEGG" id="arac:E0W69_013085"/>
<comment type="function">
    <text evidence="2">One of several proteins that assist in the late maturation steps of the functional core of the 30S ribosomal subunit. Associates with free 30S ribosomal subunits (but not with 30S subunits that are part of 70S ribosomes or polysomes). Required for efficient processing of 16S rRNA. May interact with the 5'-terminal helix region of 16S rRNA.</text>
</comment>
<dbReference type="GO" id="GO:0030490">
    <property type="term" value="P:maturation of SSU-rRNA"/>
    <property type="evidence" value="ECO:0007669"/>
    <property type="project" value="UniProtKB-UniRule"/>
</dbReference>
<dbReference type="InterPro" id="IPR000238">
    <property type="entry name" value="RbfA"/>
</dbReference>
<comment type="similarity">
    <text evidence="2">Belongs to the RbfA family.</text>
</comment>
<dbReference type="InterPro" id="IPR015946">
    <property type="entry name" value="KH_dom-like_a/b"/>
</dbReference>
<dbReference type="Proteomes" id="UP000292424">
    <property type="component" value="Chromosome"/>
</dbReference>
<reference evidence="3 4" key="1">
    <citation type="submission" date="2019-09" db="EMBL/GenBank/DDBJ databases">
        <title>Complete genome sequence of Arachidicoccus sp. B3-10 isolated from apple orchard soil.</title>
        <authorList>
            <person name="Kim H.S."/>
            <person name="Han K.-I."/>
            <person name="Suh M.K."/>
            <person name="Lee K.C."/>
            <person name="Eom M.K."/>
            <person name="Kim J.-S."/>
            <person name="Kang S.W."/>
            <person name="Sin Y."/>
            <person name="Lee J.-S."/>
        </authorList>
    </citation>
    <scope>NUCLEOTIDE SEQUENCE [LARGE SCALE GENOMIC DNA]</scope>
    <source>
        <strain evidence="3 4">B3-10</strain>
    </source>
</reference>
<protein>
    <recommendedName>
        <fullName evidence="2">Ribosome-binding factor A</fullName>
    </recommendedName>
</protein>
<dbReference type="GO" id="GO:0043024">
    <property type="term" value="F:ribosomal small subunit binding"/>
    <property type="evidence" value="ECO:0007669"/>
    <property type="project" value="TreeGrafter"/>
</dbReference>
<dbReference type="HAMAP" id="MF_00003">
    <property type="entry name" value="RbfA"/>
    <property type="match status" value="1"/>
</dbReference>
<evidence type="ECO:0000313" key="3">
    <source>
        <dbReference type="EMBL" id="QES89555.1"/>
    </source>
</evidence>
<gene>
    <name evidence="2 3" type="primary">rbfA</name>
    <name evidence="3" type="ORF">E0W69_013085</name>
</gene>
<evidence type="ECO:0000256" key="2">
    <source>
        <dbReference type="HAMAP-Rule" id="MF_00003"/>
    </source>
</evidence>
<dbReference type="Pfam" id="PF02033">
    <property type="entry name" value="RBFA"/>
    <property type="match status" value="1"/>
</dbReference>
<comment type="subunit">
    <text evidence="2">Monomer. Binds 30S ribosomal subunits, but not 50S ribosomal subunits or 70S ribosomes.</text>
</comment>
<dbReference type="OrthoDB" id="9811910at2"/>
<proteinExistence type="inferred from homology"/>